<gene>
    <name evidence="1" type="ORF">EAE32_06460</name>
</gene>
<accession>A0A3L9LCL3</accession>
<dbReference type="Proteomes" id="UP000277871">
    <property type="component" value="Unassembled WGS sequence"/>
</dbReference>
<organism evidence="1 2">
    <name type="scientific">Kocuria tytonicola</name>
    <dbReference type="NCBI Taxonomy" id="2055946"/>
    <lineage>
        <taxon>Bacteria</taxon>
        <taxon>Bacillati</taxon>
        <taxon>Actinomycetota</taxon>
        <taxon>Actinomycetes</taxon>
        <taxon>Micrococcales</taxon>
        <taxon>Micrococcaceae</taxon>
        <taxon>Kocuria</taxon>
    </lineage>
</organism>
<evidence type="ECO:0000313" key="1">
    <source>
        <dbReference type="EMBL" id="RLY94777.1"/>
    </source>
</evidence>
<comment type="caution">
    <text evidence="1">The sequence shown here is derived from an EMBL/GenBank/DDBJ whole genome shotgun (WGS) entry which is preliminary data.</text>
</comment>
<evidence type="ECO:0000313" key="2">
    <source>
        <dbReference type="Proteomes" id="UP000277871"/>
    </source>
</evidence>
<reference evidence="1 2" key="1">
    <citation type="submission" date="2018-10" db="EMBL/GenBank/DDBJ databases">
        <title>Kocuria tytonicola, new bacteria from the preen glands of American barn owls (Tyto furcata).</title>
        <authorList>
            <person name="Braun M.S."/>
            <person name="Wang E."/>
            <person name="Zimmermann S."/>
            <person name="Boutin S."/>
            <person name="Wagner H."/>
            <person name="Wink M."/>
        </authorList>
    </citation>
    <scope>NUCLEOTIDE SEQUENCE [LARGE SCALE GENOMIC DNA]</scope>
    <source>
        <strain evidence="1 2">473</strain>
    </source>
</reference>
<name>A0A3L9LCL3_9MICC</name>
<dbReference type="EMBL" id="RDEX01000001">
    <property type="protein sequence ID" value="RLY94777.1"/>
    <property type="molecule type" value="Genomic_DNA"/>
</dbReference>
<keyword evidence="2" id="KW-1185">Reference proteome</keyword>
<dbReference type="AlphaFoldDB" id="A0A3L9LCL3"/>
<dbReference type="RefSeq" id="WP_121864514.1">
    <property type="nucleotide sequence ID" value="NZ_RDEX01000001.1"/>
</dbReference>
<proteinExistence type="predicted"/>
<sequence length="107" mass="11749">MGARQPYRATFRIEFPRAGRVRNLAGTVDLVIDPARQDPDDVMPALHQEIGRWLVAQAPGMVGQDLQLVQEQVDPPAGFMRLNDGFYGGGTWAQTATTPLTPTQETT</sequence>
<protein>
    <submittedName>
        <fullName evidence="1">Uncharacterized protein</fullName>
    </submittedName>
</protein>